<evidence type="ECO:0000256" key="4">
    <source>
        <dbReference type="ARBA" id="ARBA00022753"/>
    </source>
</evidence>
<dbReference type="GO" id="GO:0031267">
    <property type="term" value="F:small GTPase binding"/>
    <property type="evidence" value="ECO:0007669"/>
    <property type="project" value="InterPro"/>
</dbReference>
<evidence type="ECO:0000259" key="8">
    <source>
        <dbReference type="PROSITE" id="PS51511"/>
    </source>
</evidence>
<keyword evidence="5" id="KW-0653">Protein transport</keyword>
<dbReference type="GO" id="GO:0045055">
    <property type="term" value="P:regulated exocytosis"/>
    <property type="evidence" value="ECO:0007669"/>
    <property type="project" value="TreeGrafter"/>
</dbReference>
<feature type="compositionally biased region" description="Polar residues" evidence="6">
    <location>
        <begin position="316"/>
        <end position="328"/>
    </location>
</feature>
<keyword evidence="10" id="KW-1185">Reference proteome</keyword>
<evidence type="ECO:0000256" key="1">
    <source>
        <dbReference type="ARBA" id="ARBA00004172"/>
    </source>
</evidence>
<dbReference type="PANTHER" id="PTHR15746">
    <property type="entry name" value="RAB11-RELATED"/>
    <property type="match status" value="1"/>
</dbReference>
<dbReference type="InterPro" id="IPR037245">
    <property type="entry name" value="FIP-RBD_C_sf"/>
</dbReference>
<evidence type="ECO:0008006" key="11">
    <source>
        <dbReference type="Google" id="ProtNLM"/>
    </source>
</evidence>
<dbReference type="InterPro" id="IPR035892">
    <property type="entry name" value="C2_domain_sf"/>
</dbReference>
<comment type="subcellular location">
    <subcellularLocation>
        <location evidence="1">Recycling endosome</location>
    </subcellularLocation>
</comment>
<dbReference type="Gene3D" id="1.20.5.2440">
    <property type="match status" value="1"/>
</dbReference>
<keyword evidence="4" id="KW-0967">Endosome</keyword>
<dbReference type="PROSITE" id="PS50004">
    <property type="entry name" value="C2"/>
    <property type="match status" value="1"/>
</dbReference>
<evidence type="ECO:0000256" key="2">
    <source>
        <dbReference type="ARBA" id="ARBA00022448"/>
    </source>
</evidence>
<evidence type="ECO:0000313" key="10">
    <source>
        <dbReference type="Proteomes" id="UP001353858"/>
    </source>
</evidence>
<sequence>MWMPTHVQVTVQRATDLLTKGKNNTNDCFVTIALDKTKYQTSVKEKAEPSVEWHEECELAIPDQGNRAVLILTALHRNFLGVDEFLGRVEIPLNEIDVYERPKNRWYTLQSKPGKESKNKERGKLEVKIAFIVKSGSLTELNKKEKHKSSMGHLSHLAQSVGGSLLSISSIDKRKGIKKIAKTLGSKMHLKRKKKDLETDDASSIGSVGSLQRRNDNFNINYKSKQTREDADPGVVSEDDDDFIFDDLSHKSSGSSLNHVVHQSGTSASSPVTSVENLGAGDVARKSSAGHIAPVKPPRTDQKYQDEWEQKLYGKQSKNTLKPNSSESLNKKPWESPKLEAQIEENETKDIRSKSTKEEIDNSLHTISPTLPKKEEKESMLSKFKKIRKGAEKSDFSDKYNSQERIIIGGETEVKVSTNSRVSNEIMQKFDGKSREDLILLVCDMQGELEHNRKKMSDLEDYLDELLLRVMETAPKILQIPYVGCKMANNKLIDFADIKLLACPDRSSYERWLR</sequence>
<dbReference type="FunFam" id="2.60.40.150:FF:000151">
    <property type="entry name" value="Rab11 family-interacting protein 1"/>
    <property type="match status" value="1"/>
</dbReference>
<dbReference type="GO" id="GO:0015031">
    <property type="term" value="P:protein transport"/>
    <property type="evidence" value="ECO:0007669"/>
    <property type="project" value="UniProtKB-KW"/>
</dbReference>
<evidence type="ECO:0000256" key="3">
    <source>
        <dbReference type="ARBA" id="ARBA00022553"/>
    </source>
</evidence>
<feature type="domain" description="C2" evidence="7">
    <location>
        <begin position="1"/>
        <end position="107"/>
    </location>
</feature>
<proteinExistence type="predicted"/>
<dbReference type="Pfam" id="PF09457">
    <property type="entry name" value="RBD-FIP"/>
    <property type="match status" value="1"/>
</dbReference>
<comment type="caution">
    <text evidence="9">The sequence shown here is derived from an EMBL/GenBank/DDBJ whole genome shotgun (WGS) entry which is preliminary data.</text>
</comment>
<evidence type="ECO:0000259" key="7">
    <source>
        <dbReference type="PROSITE" id="PS50004"/>
    </source>
</evidence>
<dbReference type="InterPro" id="IPR000008">
    <property type="entry name" value="C2_dom"/>
</dbReference>
<dbReference type="SUPFAM" id="SSF144270">
    <property type="entry name" value="Eferin C-derminal domain-like"/>
    <property type="match status" value="1"/>
</dbReference>
<protein>
    <recommendedName>
        <fullName evidence="11">Rab11 family-interacting protein 1</fullName>
    </recommendedName>
</protein>
<dbReference type="SUPFAM" id="SSF49562">
    <property type="entry name" value="C2 domain (Calcium/lipid-binding domain, CaLB)"/>
    <property type="match status" value="1"/>
</dbReference>
<evidence type="ECO:0000313" key="9">
    <source>
        <dbReference type="EMBL" id="KAK4872014.1"/>
    </source>
</evidence>
<keyword evidence="2" id="KW-0813">Transport</keyword>
<dbReference type="Gene3D" id="2.60.40.150">
    <property type="entry name" value="C2 domain"/>
    <property type="match status" value="1"/>
</dbReference>
<evidence type="ECO:0000256" key="6">
    <source>
        <dbReference type="SAM" id="MobiDB-lite"/>
    </source>
</evidence>
<keyword evidence="3" id="KW-0597">Phosphoprotein</keyword>
<dbReference type="EMBL" id="JARPUR010000008">
    <property type="protein sequence ID" value="KAK4872014.1"/>
    <property type="molecule type" value="Genomic_DNA"/>
</dbReference>
<feature type="compositionally biased region" description="Polar residues" evidence="6">
    <location>
        <begin position="254"/>
        <end position="276"/>
    </location>
</feature>
<dbReference type="SMART" id="SM00239">
    <property type="entry name" value="C2"/>
    <property type="match status" value="1"/>
</dbReference>
<dbReference type="PANTHER" id="PTHR15746:SF23">
    <property type="entry name" value="RAB11 INTERACTING PROTEIN, ISOFORM A"/>
    <property type="match status" value="1"/>
</dbReference>
<feature type="domain" description="FIP-RBD" evidence="8">
    <location>
        <begin position="419"/>
        <end position="481"/>
    </location>
</feature>
<dbReference type="AlphaFoldDB" id="A0AAN7PMW3"/>
<feature type="region of interest" description="Disordered" evidence="6">
    <location>
        <begin position="217"/>
        <end position="239"/>
    </location>
</feature>
<organism evidence="9 10">
    <name type="scientific">Aquatica leii</name>
    <dbReference type="NCBI Taxonomy" id="1421715"/>
    <lineage>
        <taxon>Eukaryota</taxon>
        <taxon>Metazoa</taxon>
        <taxon>Ecdysozoa</taxon>
        <taxon>Arthropoda</taxon>
        <taxon>Hexapoda</taxon>
        <taxon>Insecta</taxon>
        <taxon>Pterygota</taxon>
        <taxon>Neoptera</taxon>
        <taxon>Endopterygota</taxon>
        <taxon>Coleoptera</taxon>
        <taxon>Polyphaga</taxon>
        <taxon>Elateriformia</taxon>
        <taxon>Elateroidea</taxon>
        <taxon>Lampyridae</taxon>
        <taxon>Luciolinae</taxon>
        <taxon>Aquatica</taxon>
    </lineage>
</organism>
<dbReference type="GO" id="GO:0055037">
    <property type="term" value="C:recycling endosome"/>
    <property type="evidence" value="ECO:0007669"/>
    <property type="project" value="UniProtKB-SubCell"/>
</dbReference>
<dbReference type="Proteomes" id="UP001353858">
    <property type="component" value="Unassembled WGS sequence"/>
</dbReference>
<dbReference type="Pfam" id="PF00168">
    <property type="entry name" value="C2"/>
    <property type="match status" value="1"/>
</dbReference>
<gene>
    <name evidence="9" type="ORF">RN001_016138</name>
</gene>
<name>A0AAN7PMW3_9COLE</name>
<feature type="region of interest" description="Disordered" evidence="6">
    <location>
        <begin position="254"/>
        <end position="337"/>
    </location>
</feature>
<evidence type="ECO:0000256" key="5">
    <source>
        <dbReference type="ARBA" id="ARBA00022927"/>
    </source>
</evidence>
<dbReference type="InterPro" id="IPR037789">
    <property type="entry name" value="FIP_classI"/>
</dbReference>
<reference evidence="10" key="1">
    <citation type="submission" date="2023-01" db="EMBL/GenBank/DDBJ databases">
        <title>Key to firefly adult light organ development and bioluminescence: homeobox transcription factors regulate luciferase expression and transportation to peroxisome.</title>
        <authorList>
            <person name="Fu X."/>
        </authorList>
    </citation>
    <scope>NUCLEOTIDE SEQUENCE [LARGE SCALE GENOMIC DNA]</scope>
</reference>
<dbReference type="PROSITE" id="PS51511">
    <property type="entry name" value="FIP_RBD"/>
    <property type="match status" value="1"/>
</dbReference>
<dbReference type="InterPro" id="IPR019018">
    <property type="entry name" value="Rab-bd_FIP-RBD"/>
</dbReference>
<accession>A0AAN7PMW3</accession>
<feature type="compositionally biased region" description="Basic and acidic residues" evidence="6">
    <location>
        <begin position="298"/>
        <end position="312"/>
    </location>
</feature>